<dbReference type="OrthoDB" id="10551610at2759"/>
<feature type="compositionally biased region" description="Acidic residues" evidence="1">
    <location>
        <begin position="1"/>
        <end position="12"/>
    </location>
</feature>
<name>A0A6A5TU79_9PLEO</name>
<sequence length="172" mass="18911">MTGEDEVTGEDDAVSKEDGISAEDEVRGEDGTSEEYTPSQEDDATGEDEATIEYEATREYETTREHEGIRRGAGGVAAWQHISRSLERIEHLLVDQYRETKRLRKVMVKQTGDDSGSDSVGLTGPKRLSTDIAIDADTKFRVTDLPRGVATGRIHLRRGLTLTVSSSNLAVQ</sequence>
<evidence type="ECO:0000313" key="2">
    <source>
        <dbReference type="EMBL" id="KAF1956503.1"/>
    </source>
</evidence>
<feature type="region of interest" description="Disordered" evidence="1">
    <location>
        <begin position="1"/>
        <end position="51"/>
    </location>
</feature>
<gene>
    <name evidence="2" type="ORF">CC80DRAFT_59241</name>
</gene>
<protein>
    <submittedName>
        <fullName evidence="2">Uncharacterized protein</fullName>
    </submittedName>
</protein>
<keyword evidence="3" id="KW-1185">Reference proteome</keyword>
<dbReference type="AlphaFoldDB" id="A0A6A5TU79"/>
<dbReference type="Proteomes" id="UP000800035">
    <property type="component" value="Unassembled WGS sequence"/>
</dbReference>
<dbReference type="EMBL" id="ML976991">
    <property type="protein sequence ID" value="KAF1956503.1"/>
    <property type="molecule type" value="Genomic_DNA"/>
</dbReference>
<evidence type="ECO:0000256" key="1">
    <source>
        <dbReference type="SAM" id="MobiDB-lite"/>
    </source>
</evidence>
<reference evidence="2" key="1">
    <citation type="journal article" date="2020" name="Stud. Mycol.">
        <title>101 Dothideomycetes genomes: a test case for predicting lifestyles and emergence of pathogens.</title>
        <authorList>
            <person name="Haridas S."/>
            <person name="Albert R."/>
            <person name="Binder M."/>
            <person name="Bloem J."/>
            <person name="Labutti K."/>
            <person name="Salamov A."/>
            <person name="Andreopoulos B."/>
            <person name="Baker S."/>
            <person name="Barry K."/>
            <person name="Bills G."/>
            <person name="Bluhm B."/>
            <person name="Cannon C."/>
            <person name="Castanera R."/>
            <person name="Culley D."/>
            <person name="Daum C."/>
            <person name="Ezra D."/>
            <person name="Gonzalez J."/>
            <person name="Henrissat B."/>
            <person name="Kuo A."/>
            <person name="Liang C."/>
            <person name="Lipzen A."/>
            <person name="Lutzoni F."/>
            <person name="Magnuson J."/>
            <person name="Mondo S."/>
            <person name="Nolan M."/>
            <person name="Ohm R."/>
            <person name="Pangilinan J."/>
            <person name="Park H.-J."/>
            <person name="Ramirez L."/>
            <person name="Alfaro M."/>
            <person name="Sun H."/>
            <person name="Tritt A."/>
            <person name="Yoshinaga Y."/>
            <person name="Zwiers L.-H."/>
            <person name="Turgeon B."/>
            <person name="Goodwin S."/>
            <person name="Spatafora J."/>
            <person name="Crous P."/>
            <person name="Grigoriev I."/>
        </authorList>
    </citation>
    <scope>NUCLEOTIDE SEQUENCE</scope>
    <source>
        <strain evidence="2">CBS 675.92</strain>
    </source>
</reference>
<evidence type="ECO:0000313" key="3">
    <source>
        <dbReference type="Proteomes" id="UP000800035"/>
    </source>
</evidence>
<organism evidence="2 3">
    <name type="scientific">Byssothecium circinans</name>
    <dbReference type="NCBI Taxonomy" id="147558"/>
    <lineage>
        <taxon>Eukaryota</taxon>
        <taxon>Fungi</taxon>
        <taxon>Dikarya</taxon>
        <taxon>Ascomycota</taxon>
        <taxon>Pezizomycotina</taxon>
        <taxon>Dothideomycetes</taxon>
        <taxon>Pleosporomycetidae</taxon>
        <taxon>Pleosporales</taxon>
        <taxon>Massarineae</taxon>
        <taxon>Massarinaceae</taxon>
        <taxon>Byssothecium</taxon>
    </lineage>
</organism>
<feature type="compositionally biased region" description="Basic and acidic residues" evidence="1">
    <location>
        <begin position="13"/>
        <end position="30"/>
    </location>
</feature>
<proteinExistence type="predicted"/>
<accession>A0A6A5TU79</accession>
<feature type="compositionally biased region" description="Acidic residues" evidence="1">
    <location>
        <begin position="40"/>
        <end position="51"/>
    </location>
</feature>